<feature type="compositionally biased region" description="Polar residues" evidence="1">
    <location>
        <begin position="115"/>
        <end position="133"/>
    </location>
</feature>
<dbReference type="SUPFAM" id="SSF81383">
    <property type="entry name" value="F-box domain"/>
    <property type="match status" value="1"/>
</dbReference>
<comment type="caution">
    <text evidence="2">The sequence shown here is derived from an EMBL/GenBank/DDBJ whole genome shotgun (WGS) entry which is preliminary data.</text>
</comment>
<protein>
    <recommendedName>
        <fullName evidence="4">F-box domain-containing protein</fullName>
    </recommendedName>
</protein>
<dbReference type="AlphaFoldDB" id="A0A9P7ZZI7"/>
<dbReference type="InterPro" id="IPR036047">
    <property type="entry name" value="F-box-like_dom_sf"/>
</dbReference>
<organism evidence="2 3">
    <name type="scientific">Mortierella alpina</name>
    <name type="common">Oleaginous fungus</name>
    <name type="synonym">Mortierella renispora</name>
    <dbReference type="NCBI Taxonomy" id="64518"/>
    <lineage>
        <taxon>Eukaryota</taxon>
        <taxon>Fungi</taxon>
        <taxon>Fungi incertae sedis</taxon>
        <taxon>Mucoromycota</taxon>
        <taxon>Mortierellomycotina</taxon>
        <taxon>Mortierellomycetes</taxon>
        <taxon>Mortierellales</taxon>
        <taxon>Mortierellaceae</taxon>
        <taxon>Mortierella</taxon>
    </lineage>
</organism>
<feature type="region of interest" description="Disordered" evidence="1">
    <location>
        <begin position="88"/>
        <end position="221"/>
    </location>
</feature>
<dbReference type="Pfam" id="PF14299">
    <property type="entry name" value="PP2"/>
    <property type="match status" value="1"/>
</dbReference>
<reference evidence="2" key="1">
    <citation type="submission" date="2021-07" db="EMBL/GenBank/DDBJ databases">
        <title>Draft genome of Mortierella alpina, strain LL118, isolated from an aspen leaf litter sample.</title>
        <authorList>
            <person name="Yang S."/>
            <person name="Vinatzer B.A."/>
        </authorList>
    </citation>
    <scope>NUCLEOTIDE SEQUENCE</scope>
    <source>
        <strain evidence="2">LL118</strain>
    </source>
</reference>
<feature type="compositionally biased region" description="Acidic residues" evidence="1">
    <location>
        <begin position="430"/>
        <end position="441"/>
    </location>
</feature>
<evidence type="ECO:0008006" key="4">
    <source>
        <dbReference type="Google" id="ProtNLM"/>
    </source>
</evidence>
<feature type="compositionally biased region" description="Low complexity" evidence="1">
    <location>
        <begin position="499"/>
        <end position="521"/>
    </location>
</feature>
<dbReference type="Proteomes" id="UP000717515">
    <property type="component" value="Unassembled WGS sequence"/>
</dbReference>
<feature type="region of interest" description="Disordered" evidence="1">
    <location>
        <begin position="419"/>
        <end position="450"/>
    </location>
</feature>
<name>A0A9P7ZZI7_MORAP</name>
<feature type="compositionally biased region" description="Polar residues" evidence="1">
    <location>
        <begin position="1"/>
        <end position="15"/>
    </location>
</feature>
<feature type="region of interest" description="Disordered" evidence="1">
    <location>
        <begin position="1"/>
        <end position="25"/>
    </location>
</feature>
<evidence type="ECO:0000256" key="1">
    <source>
        <dbReference type="SAM" id="MobiDB-lite"/>
    </source>
</evidence>
<feature type="compositionally biased region" description="Low complexity" evidence="1">
    <location>
        <begin position="154"/>
        <end position="176"/>
    </location>
</feature>
<evidence type="ECO:0000313" key="2">
    <source>
        <dbReference type="EMBL" id="KAG9320056.1"/>
    </source>
</evidence>
<sequence length="536" mass="59124">MQSTNIDNAHASQGSPHALDTIPSRPKTLCEMPEEVLMHIGLALPCREFGRFLQTNRQIHDCLDTHYVWHQRFTTRFGQPILQSRLRPAFQTSDHSSSPQSSSPPSPRFPPNTSQGNLSSSNSAEGNSGDQRLSSYFSHHQHYSNHHNNQDPQHSSTSHSGTSSPSGLSRSSSPTPEGHGVDRVALPSGGGSSGSSSGDDEQDDEAAKRPAKPKGKGRKIDLRKTTKASKELLIELYQHYSRMTLPAEDMAICHMGDRYWIMIDSASSSYGKLAELRSVWWMDVVAVFYGVPPGRYKVQWRVKVTSDAPVVNSEFKAILFDKHEDHTAVAGRPDAILFKPRNVQEFTQHTDSQVMKADRKPFRNLFKGFTILELPGELVVEDDFQGVFLQIRNYEGWKSGLYVDYARLVDLDDPERSKDRLAASTRVESALDEEVNDEGEEYYPTSDGPSSSWLQNLHGINPLTFRSRGFRQYNPVDNSTPLDVGAGPPSAAPTLAFESAAGAAAASSSSTTTTTNRSRANGDGEATELPDTCRAL</sequence>
<gene>
    <name evidence="2" type="ORF">KVV02_007289</name>
</gene>
<dbReference type="InterPro" id="IPR025886">
    <property type="entry name" value="PP2-like"/>
</dbReference>
<evidence type="ECO:0000313" key="3">
    <source>
        <dbReference type="Proteomes" id="UP000717515"/>
    </source>
</evidence>
<accession>A0A9P7ZZI7</accession>
<proteinExistence type="predicted"/>
<dbReference type="EMBL" id="JAIFTL010000335">
    <property type="protein sequence ID" value="KAG9320056.1"/>
    <property type="molecule type" value="Genomic_DNA"/>
</dbReference>
<feature type="region of interest" description="Disordered" evidence="1">
    <location>
        <begin position="471"/>
        <end position="536"/>
    </location>
</feature>